<feature type="compositionally biased region" description="Polar residues" evidence="1">
    <location>
        <begin position="83"/>
        <end position="102"/>
    </location>
</feature>
<gene>
    <name evidence="2" type="ORF">BN971_00599</name>
</gene>
<organism evidence="2 3">
    <name type="scientific">Mycobacterium bohemicum DSM 44277</name>
    <dbReference type="NCBI Taxonomy" id="1236609"/>
    <lineage>
        <taxon>Bacteria</taxon>
        <taxon>Bacillati</taxon>
        <taxon>Actinomycetota</taxon>
        <taxon>Actinomycetes</taxon>
        <taxon>Mycobacteriales</taxon>
        <taxon>Mycobacteriaceae</taxon>
        <taxon>Mycobacterium</taxon>
    </lineage>
</organism>
<evidence type="ECO:0000256" key="1">
    <source>
        <dbReference type="SAM" id="MobiDB-lite"/>
    </source>
</evidence>
<dbReference type="Proteomes" id="UP000198875">
    <property type="component" value="Unassembled WGS sequence"/>
</dbReference>
<reference evidence="2 3" key="1">
    <citation type="submission" date="2015-03" db="EMBL/GenBank/DDBJ databases">
        <authorList>
            <person name="Murphy D."/>
        </authorList>
    </citation>
    <scope>NUCLEOTIDE SEQUENCE [LARGE SCALE GENOMIC DNA]</scope>
    <source>
        <strain evidence="2 3">DSM 44277</strain>
    </source>
</reference>
<dbReference type="RefSeq" id="WP_245836743.1">
    <property type="nucleotide sequence ID" value="NZ_CSTD01000001.1"/>
</dbReference>
<protein>
    <submittedName>
        <fullName evidence="2">Uncharacterized protein</fullName>
    </submittedName>
</protein>
<dbReference type="AlphaFoldDB" id="A0A0U0W4T5"/>
<feature type="region of interest" description="Disordered" evidence="1">
    <location>
        <begin position="68"/>
        <end position="102"/>
    </location>
</feature>
<evidence type="ECO:0000313" key="3">
    <source>
        <dbReference type="Proteomes" id="UP000198875"/>
    </source>
</evidence>
<evidence type="ECO:0000313" key="2">
    <source>
        <dbReference type="EMBL" id="CPR05530.1"/>
    </source>
</evidence>
<sequence>MANFHLRAWFGLRKWGASWNHEPITTVNGITGRTWEELGIVANSSGATVIFLHSHPVWLAAQRHARERGEAMRRHPSARFRQRSATSATRDFTICTSNNTPA</sequence>
<proteinExistence type="predicted"/>
<name>A0A0U0W4T5_MYCBE</name>
<dbReference type="EMBL" id="CSTD01000001">
    <property type="protein sequence ID" value="CPR05530.1"/>
    <property type="molecule type" value="Genomic_DNA"/>
</dbReference>
<accession>A0A0U0W4T5</accession>